<dbReference type="OrthoDB" id="2148513at2759"/>
<keyword evidence="3" id="KW-1185">Reference proteome</keyword>
<dbReference type="AlphaFoldDB" id="A0A9P7ERN2"/>
<dbReference type="Pfam" id="PF00867">
    <property type="entry name" value="XPG_I"/>
    <property type="match status" value="1"/>
</dbReference>
<gene>
    <name evidence="2" type="ORF">F5147DRAFT_733129</name>
</gene>
<feature type="domain" description="XPG-I" evidence="1">
    <location>
        <begin position="47"/>
        <end position="117"/>
    </location>
</feature>
<dbReference type="PANTHER" id="PTHR11081">
    <property type="entry name" value="FLAP ENDONUCLEASE FAMILY MEMBER"/>
    <property type="match status" value="1"/>
</dbReference>
<dbReference type="RefSeq" id="XP_041284430.1">
    <property type="nucleotide sequence ID" value="XM_041439419.1"/>
</dbReference>
<dbReference type="InterPro" id="IPR029060">
    <property type="entry name" value="PIN-like_dom_sf"/>
</dbReference>
<dbReference type="GO" id="GO:0006974">
    <property type="term" value="P:DNA damage response"/>
    <property type="evidence" value="ECO:0007669"/>
    <property type="project" value="UniProtKB-ARBA"/>
</dbReference>
<dbReference type="Proteomes" id="UP000823399">
    <property type="component" value="Unassembled WGS sequence"/>
</dbReference>
<evidence type="ECO:0000313" key="3">
    <source>
        <dbReference type="Proteomes" id="UP000823399"/>
    </source>
</evidence>
<name>A0A9P7ERN2_9AGAM</name>
<dbReference type="GO" id="GO:0017108">
    <property type="term" value="F:5'-flap endonuclease activity"/>
    <property type="evidence" value="ECO:0007669"/>
    <property type="project" value="TreeGrafter"/>
</dbReference>
<comment type="caution">
    <text evidence="2">The sequence shown here is derived from an EMBL/GenBank/DDBJ whole genome shotgun (WGS) entry which is preliminary data.</text>
</comment>
<dbReference type="PRINTS" id="PR00853">
    <property type="entry name" value="XPGRADSUPER"/>
</dbReference>
<accession>A0A9P7ERN2</accession>
<reference evidence="2" key="1">
    <citation type="journal article" date="2020" name="New Phytol.">
        <title>Comparative genomics reveals dynamic genome evolution in host specialist ectomycorrhizal fungi.</title>
        <authorList>
            <person name="Lofgren L.A."/>
            <person name="Nguyen N.H."/>
            <person name="Vilgalys R."/>
            <person name="Ruytinx J."/>
            <person name="Liao H.L."/>
            <person name="Branco S."/>
            <person name="Kuo A."/>
            <person name="LaButti K."/>
            <person name="Lipzen A."/>
            <person name="Andreopoulos W."/>
            <person name="Pangilinan J."/>
            <person name="Riley R."/>
            <person name="Hundley H."/>
            <person name="Na H."/>
            <person name="Barry K."/>
            <person name="Grigoriev I.V."/>
            <person name="Stajich J.E."/>
            <person name="Kennedy P.G."/>
        </authorList>
    </citation>
    <scope>NUCLEOTIDE SEQUENCE</scope>
    <source>
        <strain evidence="2">FC423</strain>
    </source>
</reference>
<protein>
    <recommendedName>
        <fullName evidence="1">XPG-I domain-containing protein</fullName>
    </recommendedName>
</protein>
<dbReference type="InterPro" id="IPR006084">
    <property type="entry name" value="XPG/Rad2"/>
</dbReference>
<organism evidence="2 3">
    <name type="scientific">Suillus discolor</name>
    <dbReference type="NCBI Taxonomy" id="1912936"/>
    <lineage>
        <taxon>Eukaryota</taxon>
        <taxon>Fungi</taxon>
        <taxon>Dikarya</taxon>
        <taxon>Basidiomycota</taxon>
        <taxon>Agaricomycotina</taxon>
        <taxon>Agaricomycetes</taxon>
        <taxon>Agaricomycetidae</taxon>
        <taxon>Boletales</taxon>
        <taxon>Suillineae</taxon>
        <taxon>Suillaceae</taxon>
        <taxon>Suillus</taxon>
    </lineage>
</organism>
<sequence>MPAGQVALCTCSDRPESRPSNIFEIKWGHRVSTNDHWMVKPTQRLLNAFNVQWIMTAREAETQLALMNGAGIIDAVMTDDSDSFVFGAQTVLRNSTFSIDLTVKLYTTSAIQEHSGAHFFIISPRTRHLLHIPSMQRHTIKFALSTTISLPSCFYR</sequence>
<evidence type="ECO:0000313" key="2">
    <source>
        <dbReference type="EMBL" id="KAG2083603.1"/>
    </source>
</evidence>
<dbReference type="GeneID" id="64701678"/>
<dbReference type="Gene3D" id="3.40.50.1010">
    <property type="entry name" value="5'-nuclease"/>
    <property type="match status" value="1"/>
</dbReference>
<dbReference type="SUPFAM" id="SSF88723">
    <property type="entry name" value="PIN domain-like"/>
    <property type="match status" value="1"/>
</dbReference>
<dbReference type="PANTHER" id="PTHR11081:SF75">
    <property type="entry name" value="ENDONUCLEASE, PUTATIVE (AFU_ORTHOLOGUE AFUA_3G13260)-RELATED"/>
    <property type="match status" value="1"/>
</dbReference>
<proteinExistence type="predicted"/>
<dbReference type="SMART" id="SM00484">
    <property type="entry name" value="XPGI"/>
    <property type="match status" value="1"/>
</dbReference>
<dbReference type="EMBL" id="JABBWM010000265">
    <property type="protein sequence ID" value="KAG2083603.1"/>
    <property type="molecule type" value="Genomic_DNA"/>
</dbReference>
<evidence type="ECO:0000259" key="1">
    <source>
        <dbReference type="SMART" id="SM00484"/>
    </source>
</evidence>
<dbReference type="InterPro" id="IPR006086">
    <property type="entry name" value="XPG-I_dom"/>
</dbReference>